<dbReference type="SUPFAM" id="SSF51316">
    <property type="entry name" value="Mss4-like"/>
    <property type="match status" value="1"/>
</dbReference>
<evidence type="ECO:0000313" key="9">
    <source>
        <dbReference type="EMBL" id="GAH21859.1"/>
    </source>
</evidence>
<comment type="catalytic activity">
    <reaction evidence="7">
        <text>L-methionyl-[protein] + [thioredoxin]-disulfide + H2O = L-methionyl-(R)-S-oxide-[protein] + [thioredoxin]-dithiol</text>
        <dbReference type="Rhea" id="RHEA:24164"/>
        <dbReference type="Rhea" id="RHEA-COMP:10698"/>
        <dbReference type="Rhea" id="RHEA-COMP:10700"/>
        <dbReference type="Rhea" id="RHEA-COMP:12313"/>
        <dbReference type="Rhea" id="RHEA-COMP:12314"/>
        <dbReference type="ChEBI" id="CHEBI:15377"/>
        <dbReference type="ChEBI" id="CHEBI:16044"/>
        <dbReference type="ChEBI" id="CHEBI:29950"/>
        <dbReference type="ChEBI" id="CHEBI:45764"/>
        <dbReference type="ChEBI" id="CHEBI:50058"/>
        <dbReference type="EC" id="1.8.4.12"/>
    </reaction>
</comment>
<dbReference type="Gene3D" id="2.170.150.20">
    <property type="entry name" value="Peptide methionine sulfoxide reductase"/>
    <property type="match status" value="1"/>
</dbReference>
<reference evidence="9" key="1">
    <citation type="journal article" date="2014" name="Front. Microbiol.">
        <title>High frequency of phylogenetically diverse reductive dehalogenase-homologous genes in deep subseafloor sedimentary metagenomes.</title>
        <authorList>
            <person name="Kawai M."/>
            <person name="Futagami T."/>
            <person name="Toyoda A."/>
            <person name="Takaki Y."/>
            <person name="Nishi S."/>
            <person name="Hori S."/>
            <person name="Arai W."/>
            <person name="Tsubouchi T."/>
            <person name="Morono Y."/>
            <person name="Uchiyama I."/>
            <person name="Ito T."/>
            <person name="Fujiyama A."/>
            <person name="Inagaki F."/>
            <person name="Takami H."/>
        </authorList>
    </citation>
    <scope>NUCLEOTIDE SEQUENCE</scope>
    <source>
        <strain evidence="9">Expedition CK06-06</strain>
    </source>
</reference>
<evidence type="ECO:0000256" key="6">
    <source>
        <dbReference type="ARBA" id="ARBA00023002"/>
    </source>
</evidence>
<evidence type="ECO:0000256" key="3">
    <source>
        <dbReference type="ARBA" id="ARBA00012499"/>
    </source>
</evidence>
<dbReference type="GO" id="GO:0033743">
    <property type="term" value="F:peptide-methionine (R)-S-oxide reductase activity"/>
    <property type="evidence" value="ECO:0007669"/>
    <property type="project" value="UniProtKB-EC"/>
</dbReference>
<name>X1EXF2_9ZZZZ</name>
<dbReference type="HAMAP" id="MF_01400">
    <property type="entry name" value="MsrB"/>
    <property type="match status" value="1"/>
</dbReference>
<sequence>MDITAKYINSTFHSFIVMTAKDSKSEDEWKQKLTKEQYRVLRLKGTERPFSGKYWNNREKGVYYCAGCGATLFDSNAQFESGCGWPSFSVPINDEDVDTQLDLRLGMKREEVLCNKCGSHLGHVFDDGPKPTGLRYCINSISLDFKPEDKKD</sequence>
<dbReference type="NCBIfam" id="TIGR00357">
    <property type="entry name" value="peptide-methionine (R)-S-oxide reductase MsrB"/>
    <property type="match status" value="1"/>
</dbReference>
<comment type="caution">
    <text evidence="9">The sequence shown here is derived from an EMBL/GenBank/DDBJ whole genome shotgun (WGS) entry which is preliminary data.</text>
</comment>
<evidence type="ECO:0000256" key="2">
    <source>
        <dbReference type="ARBA" id="ARBA00007174"/>
    </source>
</evidence>
<dbReference type="AlphaFoldDB" id="X1EXF2"/>
<dbReference type="GO" id="GO:0030091">
    <property type="term" value="P:protein repair"/>
    <property type="evidence" value="ECO:0007669"/>
    <property type="project" value="InterPro"/>
</dbReference>
<evidence type="ECO:0000256" key="1">
    <source>
        <dbReference type="ARBA" id="ARBA00001947"/>
    </source>
</evidence>
<evidence type="ECO:0000256" key="7">
    <source>
        <dbReference type="ARBA" id="ARBA00048488"/>
    </source>
</evidence>
<dbReference type="FunFam" id="2.170.150.20:FF:000001">
    <property type="entry name" value="Peptide methionine sulfoxide reductase MsrB"/>
    <property type="match status" value="1"/>
</dbReference>
<dbReference type="PROSITE" id="PS51790">
    <property type="entry name" value="MSRB"/>
    <property type="match status" value="1"/>
</dbReference>
<evidence type="ECO:0000259" key="8">
    <source>
        <dbReference type="PROSITE" id="PS51790"/>
    </source>
</evidence>
<dbReference type="GO" id="GO:0005737">
    <property type="term" value="C:cytoplasm"/>
    <property type="evidence" value="ECO:0007669"/>
    <property type="project" value="TreeGrafter"/>
</dbReference>
<organism evidence="9">
    <name type="scientific">marine sediment metagenome</name>
    <dbReference type="NCBI Taxonomy" id="412755"/>
    <lineage>
        <taxon>unclassified sequences</taxon>
        <taxon>metagenomes</taxon>
        <taxon>ecological metagenomes</taxon>
    </lineage>
</organism>
<keyword evidence="4" id="KW-0479">Metal-binding</keyword>
<comment type="similarity">
    <text evidence="2">Belongs to the MsrB Met sulfoxide reductase family.</text>
</comment>
<keyword evidence="6" id="KW-0560">Oxidoreductase</keyword>
<evidence type="ECO:0000256" key="5">
    <source>
        <dbReference type="ARBA" id="ARBA00022833"/>
    </source>
</evidence>
<keyword evidence="5" id="KW-0862">Zinc</keyword>
<accession>X1EXF2</accession>
<dbReference type="PANTHER" id="PTHR10173:SF52">
    <property type="entry name" value="METHIONINE-R-SULFOXIDE REDUCTASE B1"/>
    <property type="match status" value="1"/>
</dbReference>
<dbReference type="InterPro" id="IPR011057">
    <property type="entry name" value="Mss4-like_sf"/>
</dbReference>
<dbReference type="PANTHER" id="PTHR10173">
    <property type="entry name" value="METHIONINE SULFOXIDE REDUCTASE"/>
    <property type="match status" value="1"/>
</dbReference>
<dbReference type="EMBL" id="BARU01000533">
    <property type="protein sequence ID" value="GAH21859.1"/>
    <property type="molecule type" value="Genomic_DNA"/>
</dbReference>
<dbReference type="InterPro" id="IPR028427">
    <property type="entry name" value="Met_Sox_Rdtase_MsrB"/>
</dbReference>
<dbReference type="InterPro" id="IPR002579">
    <property type="entry name" value="Met_Sox_Rdtase_MsrB_dom"/>
</dbReference>
<proteinExistence type="inferred from homology"/>
<protein>
    <recommendedName>
        <fullName evidence="3">peptide-methionine (R)-S-oxide reductase</fullName>
        <ecNumber evidence="3">1.8.4.12</ecNumber>
    </recommendedName>
</protein>
<dbReference type="GO" id="GO:0006979">
    <property type="term" value="P:response to oxidative stress"/>
    <property type="evidence" value="ECO:0007669"/>
    <property type="project" value="InterPro"/>
</dbReference>
<dbReference type="GO" id="GO:0046872">
    <property type="term" value="F:metal ion binding"/>
    <property type="evidence" value="ECO:0007669"/>
    <property type="project" value="UniProtKB-KW"/>
</dbReference>
<dbReference type="Pfam" id="PF01641">
    <property type="entry name" value="SelR"/>
    <property type="match status" value="1"/>
</dbReference>
<dbReference type="EC" id="1.8.4.12" evidence="3"/>
<gene>
    <name evidence="9" type="ORF">S03H2_01746</name>
</gene>
<comment type="cofactor">
    <cofactor evidence="1">
        <name>Zn(2+)</name>
        <dbReference type="ChEBI" id="CHEBI:29105"/>
    </cofactor>
</comment>
<evidence type="ECO:0000256" key="4">
    <source>
        <dbReference type="ARBA" id="ARBA00022723"/>
    </source>
</evidence>
<feature type="domain" description="MsrB" evidence="8">
    <location>
        <begin position="26"/>
        <end position="148"/>
    </location>
</feature>